<geneLocation type="plasmid" evidence="1 2">
    <name>pTM3</name>
</geneLocation>
<proteinExistence type="predicted"/>
<organism evidence="1 2">
    <name type="scientific">Tistrella mobilis (strain KA081020-065)</name>
    <dbReference type="NCBI Taxonomy" id="1110502"/>
    <lineage>
        <taxon>Bacteria</taxon>
        <taxon>Pseudomonadati</taxon>
        <taxon>Pseudomonadota</taxon>
        <taxon>Alphaproteobacteria</taxon>
        <taxon>Geminicoccales</taxon>
        <taxon>Geminicoccaceae</taxon>
        <taxon>Tistrella</taxon>
    </lineage>
</organism>
<keyword evidence="2" id="KW-1185">Reference proteome</keyword>
<dbReference type="AlphaFoldDB" id="I3TWT7"/>
<evidence type="ECO:0000313" key="1">
    <source>
        <dbReference type="EMBL" id="AFK57225.1"/>
    </source>
</evidence>
<dbReference type="KEGG" id="tmo:TMO_c0615"/>
<dbReference type="HOGENOM" id="CLU_2940421_0_0_5"/>
<gene>
    <name evidence="1" type="ordered locus">TMO_c0615</name>
</gene>
<sequence length="60" mass="6569">MRVEREDVPKEDASINVLQHAPYDRGGSFGHGTAYRRTLGDLVEIPTPSVLAYVNVVGQS</sequence>
<keyword evidence="1" id="KW-0614">Plasmid</keyword>
<evidence type="ECO:0000313" key="2">
    <source>
        <dbReference type="Proteomes" id="UP000005258"/>
    </source>
</evidence>
<dbReference type="EMBL" id="CP003239">
    <property type="protein sequence ID" value="AFK57225.1"/>
    <property type="molecule type" value="Genomic_DNA"/>
</dbReference>
<accession>I3TWT7</accession>
<reference evidence="1 2" key="1">
    <citation type="journal article" date="2012" name="J. Am. Chem. Soc.">
        <title>Bacterial biosynthesis and maturation of the didemnin anti-cancer agents.</title>
        <authorList>
            <person name="Xu Y."/>
            <person name="Kersten R.D."/>
            <person name="Nam S.J."/>
            <person name="Lu L."/>
            <person name="Al-Suwailem A.M."/>
            <person name="Zheng H."/>
            <person name="Fenical W."/>
            <person name="Dorrestein P.C."/>
            <person name="Moore B.S."/>
            <person name="Qian P.Y."/>
        </authorList>
    </citation>
    <scope>NUCLEOTIDE SEQUENCE [LARGE SCALE GENOMIC DNA]</scope>
    <source>
        <strain evidence="1 2">KA081020-065</strain>
    </source>
</reference>
<name>I3TWT7_TISMK</name>
<protein>
    <submittedName>
        <fullName evidence="1">Uncharacterized protein</fullName>
    </submittedName>
</protein>
<dbReference type="Proteomes" id="UP000005258">
    <property type="component" value="Plasmid pTM3"/>
</dbReference>